<feature type="domain" description="DUF4935" evidence="1">
    <location>
        <begin position="13"/>
        <end position="183"/>
    </location>
</feature>
<keyword evidence="3" id="KW-1185">Reference proteome</keyword>
<dbReference type="Pfam" id="PF16289">
    <property type="entry name" value="PIN_12"/>
    <property type="match status" value="1"/>
</dbReference>
<dbReference type="Proteomes" id="UP000662185">
    <property type="component" value="Unassembled WGS sequence"/>
</dbReference>
<evidence type="ECO:0000313" key="2">
    <source>
        <dbReference type="EMBL" id="MBD2294441.1"/>
    </source>
</evidence>
<dbReference type="AlphaFoldDB" id="A0A927A1R6"/>
<reference evidence="3" key="1">
    <citation type="journal article" date="2020" name="ISME J.">
        <title>Comparative genomics reveals insights into cyanobacterial evolution and habitat adaptation.</title>
        <authorList>
            <person name="Chen M.Y."/>
            <person name="Teng W.K."/>
            <person name="Zhao L."/>
            <person name="Hu C.X."/>
            <person name="Zhou Y.K."/>
            <person name="Han B.P."/>
            <person name="Song L.R."/>
            <person name="Shu W.S."/>
        </authorList>
    </citation>
    <scope>NUCLEOTIDE SEQUENCE [LARGE SCALE GENOMIC DNA]</scope>
    <source>
        <strain evidence="3">FACHB-251</strain>
    </source>
</reference>
<accession>A0A927A1R6</accession>
<gene>
    <name evidence="2" type="ORF">H6G06_13365</name>
</gene>
<evidence type="ECO:0000259" key="1">
    <source>
        <dbReference type="Pfam" id="PF16289"/>
    </source>
</evidence>
<evidence type="ECO:0000313" key="3">
    <source>
        <dbReference type="Proteomes" id="UP000662185"/>
    </source>
</evidence>
<sequence length="394" mass="45980">MLEKTIKQPIRLVALDTEVFDKANFNFQSKIFQKLIELVRAEKISIYLTTITHQEISEHIHRKAKQAASGFKKLHKDFREQAKIIYYSSKYQKLLNLTLEEEELMNELREQFSDFIEKSQIEILSIKTVSPEDIFAKYFKSIAPFHNGQKKHEFPDAFALAAIEEKAKKENRKIYVISGDKDWLEASNQSEHLIYKESIDKLLEDIIAQESDEIDLCYEIFEDNLEEIKEEISSIFIEGEFSLSDDFAYGYLEPGSEYIEVVVDVINIIDKSIVDINNQEVEYPIITFELKIDISYTAHISYDSTEYAFWDSEDHAYYNIQNVTEKLKQKIVISVELEILLFRDELHHLCFNAIENVDLDTNGSIGTIVLVDEGFEENQEELDSCFSPDEYDDN</sequence>
<dbReference type="RefSeq" id="WP_190560810.1">
    <property type="nucleotide sequence ID" value="NZ_JACJQU010000006.1"/>
</dbReference>
<protein>
    <submittedName>
        <fullName evidence="2">DUF4935 domain-containing protein</fullName>
    </submittedName>
</protein>
<proteinExistence type="predicted"/>
<name>A0A927A1R6_9NOST</name>
<organism evidence="2 3">
    <name type="scientific">Anabaena sphaerica FACHB-251</name>
    <dbReference type="NCBI Taxonomy" id="2692883"/>
    <lineage>
        <taxon>Bacteria</taxon>
        <taxon>Bacillati</taxon>
        <taxon>Cyanobacteriota</taxon>
        <taxon>Cyanophyceae</taxon>
        <taxon>Nostocales</taxon>
        <taxon>Nostocaceae</taxon>
        <taxon>Anabaena</taxon>
    </lineage>
</organism>
<comment type="caution">
    <text evidence="2">The sequence shown here is derived from an EMBL/GenBank/DDBJ whole genome shotgun (WGS) entry which is preliminary data.</text>
</comment>
<dbReference type="EMBL" id="JACJQU010000006">
    <property type="protein sequence ID" value="MBD2294441.1"/>
    <property type="molecule type" value="Genomic_DNA"/>
</dbReference>
<dbReference type="InterPro" id="IPR032557">
    <property type="entry name" value="DUF4935"/>
</dbReference>